<feature type="region of interest" description="Disordered" evidence="2">
    <location>
        <begin position="705"/>
        <end position="726"/>
    </location>
</feature>
<sequence>MRSEKFSIQNISRNSSFSKVLAILVLSFCGILLLFSPSIGALSNSGPNNIPSGAFHRLNQFPEENIVLAERTLVITLSTKDPCKEILKYLPAKAQGRKFTLKGVSLSGNSFFLAACQKMRADLEGAAQSRLKDISGYSAAEKQFNAGVESVKRDVYVYFLQFVALKIYDYLPPEEQAKFAPNSPAAMDKALEWLAKPENEIQTYVHAYLEAKAKPLARLFNDYMSGASMEIITGLQGLMKGAKDKFDRFTKMQQEIEAGDTNISDALEKYGFSGDYLRKFKEYEGRIKGLNEAYKIKDAVVIIAGAFQTDVPDQKIAGMMDLLSLVGGVAEDSNIPIVSLFGQIVKAYGDIGKEMLAKVLALEKMIRGREGFCIGGETHSMKDPKNKALIGTFGPEYEACPLELDGLFSNVFYQTEPKHNNNQLFFWDGKKFIKGNPGGGGSAGLNEVIRLIKEGERLNFASYAGKSNDIPTIAEVYNTPYPKDSPRGKNHSKKSGVVGLREEANLVINALGGQIKSLRRGADPYGEPSCTVEKVDRWIEKESGQQVERFMSLFEQSRRDLKTSYALAFVEQHNKLKSTGGRRTAAYKTYSRFFDKVEHLSLFKIRGWVLDEKQPGRSCPNCGGANIDLSFSNSRELPGCEINQADGKGRFIAHLVTKSSALSAKVSASVGNVRSETFPIEPDKLGFDLTERPFIESFSLTLPLKFEEDEQEENKDKEGPSEEGGSIADIAGQLEMVATQAETASSQLSQACQVLSGLGEVEADLNQFQSDFPKLKSEMNAVRQEIENHNQRVVEIQKMSSDASGISESIIDYKKTAESQALFACEQAELLQKKQGEPAKLVPRAEAAGRNAKSAAGKAGEAYTRVRTMASDAEAKAQALGGAADKLKSILQRAQEKAGALTSIENQLSRISEASVQAAEARKKLPELKARAESLFSQGRSVSGETDQLARLDAAFGRVVTATQQVTPCDEKAAAQLLALKDGLASAKANHQVLQPQLESLSRRVSGSDGSSLKESVARIKAVADTGEVFSEAAQQSGADAMKCVALARSMVREGPDKLVGTARVAIAACEFKNAKGLIKTLGSDPRRAKLEALYFERVRYEGKTKTLFAQANQLFKDNQLEQALALLKEARGHTKCDKFRGRIEQAIGKIEAGMQAQQEDQKPDQQQANVTCQSKKSGSIAVEDPTTRQYDCRCPSDRVESPDGKSCIDKSTLAGQDTDLEPEEPETFAVAFKIYFLQPNSKPKTLEIPKGADSKTRKRIKKQNEIIIEKFAKNLSFSNTSPKAITKMKVPMMIGIAPGGQEAYPLESFAPGDKYSIPVTGNMPGKSGSSKQNVAFLLEVIRSYESFDELKAAYPEMDTPGQKGPVNSKNISQAVIKDSSGTFTINNADSGQVVVGPLTKGWTTANKQRALNLSRQIVLMSGSITCFVATAVYEDPLADQITVLRSFRDNTLLASESGTRLVRLYYKYGPGWALWVKEHPSVSEPLRIMFDAGVSWLKDNDLKNTWQGDLVDGVVRVLDTISTWFTDEGDYSSPASSSGLLNWLGI</sequence>
<protein>
    <submittedName>
        <fullName evidence="3">Uncharacterized protein</fullName>
    </submittedName>
</protein>
<feature type="coiled-coil region" evidence="1">
    <location>
        <begin position="904"/>
        <end position="938"/>
    </location>
</feature>
<evidence type="ECO:0000256" key="2">
    <source>
        <dbReference type="SAM" id="MobiDB-lite"/>
    </source>
</evidence>
<reference evidence="3 4" key="1">
    <citation type="submission" date="2020-02" db="EMBL/GenBank/DDBJ databases">
        <title>Genomic and physiological characterization of two novel Nitrospinaceae genera.</title>
        <authorList>
            <person name="Mueller A.J."/>
            <person name="Jung M.-Y."/>
            <person name="Strachan C.R."/>
            <person name="Herbold C.W."/>
            <person name="Kirkegaard R.H."/>
            <person name="Daims H."/>
        </authorList>
    </citation>
    <scope>NUCLEOTIDE SEQUENCE [LARGE SCALE GENOMIC DNA]</scope>
    <source>
        <strain evidence="3">EB</strain>
    </source>
</reference>
<dbReference type="InterPro" id="IPR049886">
    <property type="entry name" value="CFI_box_CTERM_dom"/>
</dbReference>
<feature type="region of interest" description="Disordered" evidence="2">
    <location>
        <begin position="1192"/>
        <end position="1220"/>
    </location>
</feature>
<dbReference type="EMBL" id="CP048685">
    <property type="protein sequence ID" value="QPJ62551.1"/>
    <property type="molecule type" value="Genomic_DNA"/>
</dbReference>
<dbReference type="NCBIfam" id="NF041770">
    <property type="entry name" value="CFI_box_CTERM"/>
    <property type="match status" value="1"/>
</dbReference>
<feature type="coiled-coil region" evidence="1">
    <location>
        <begin position="772"/>
        <end position="799"/>
    </location>
</feature>
<dbReference type="Proteomes" id="UP000594688">
    <property type="component" value="Chromosome"/>
</dbReference>
<accession>A0A7T0G163</accession>
<evidence type="ECO:0000313" key="4">
    <source>
        <dbReference type="Proteomes" id="UP000594688"/>
    </source>
</evidence>
<keyword evidence="1" id="KW-0175">Coiled coil</keyword>
<gene>
    <name evidence="3" type="ORF">G3M70_11985</name>
</gene>
<name>A0A7T0G163_9BACT</name>
<feature type="compositionally biased region" description="Basic and acidic residues" evidence="2">
    <location>
        <begin position="1192"/>
        <end position="1209"/>
    </location>
</feature>
<organism evidence="3 4">
    <name type="scientific">Candidatus Nitronauta litoralis</name>
    <dbReference type="NCBI Taxonomy" id="2705533"/>
    <lineage>
        <taxon>Bacteria</taxon>
        <taxon>Pseudomonadati</taxon>
        <taxon>Nitrospinota/Tectimicrobiota group</taxon>
        <taxon>Nitrospinota</taxon>
        <taxon>Nitrospinia</taxon>
        <taxon>Nitrospinales</taxon>
        <taxon>Nitrospinaceae</taxon>
        <taxon>Candidatus Nitronauta</taxon>
    </lineage>
</organism>
<dbReference type="KEGG" id="nli:G3M70_11985"/>
<evidence type="ECO:0000256" key="1">
    <source>
        <dbReference type="SAM" id="Coils"/>
    </source>
</evidence>
<evidence type="ECO:0000313" key="3">
    <source>
        <dbReference type="EMBL" id="QPJ62551.1"/>
    </source>
</evidence>
<feature type="region of interest" description="Disordered" evidence="2">
    <location>
        <begin position="1155"/>
        <end position="1180"/>
    </location>
</feature>
<proteinExistence type="predicted"/>